<dbReference type="HOGENOM" id="CLU_2580264_0_0_1"/>
<dbReference type="GO" id="GO:0004497">
    <property type="term" value="F:monooxygenase activity"/>
    <property type="evidence" value="ECO:0007669"/>
    <property type="project" value="InterPro"/>
</dbReference>
<dbReference type="OMA" id="GEEHRMM"/>
<proteinExistence type="predicted"/>
<feature type="non-terminal residue" evidence="1">
    <location>
        <position position="81"/>
    </location>
</feature>
<dbReference type="GO" id="GO:0005506">
    <property type="term" value="F:iron ion binding"/>
    <property type="evidence" value="ECO:0007669"/>
    <property type="project" value="InterPro"/>
</dbReference>
<dbReference type="GO" id="GO:0016705">
    <property type="term" value="F:oxidoreductase activity, acting on paired donors, with incorporation or reduction of molecular oxygen"/>
    <property type="evidence" value="ECO:0007669"/>
    <property type="project" value="InterPro"/>
</dbReference>
<evidence type="ECO:0000313" key="2">
    <source>
        <dbReference type="Proteomes" id="UP000030669"/>
    </source>
</evidence>
<accession>S7RC35</accession>
<organism evidence="1 2">
    <name type="scientific">Gloeophyllum trabeum (strain ATCC 11539 / FP-39264 / Madison 617)</name>
    <name type="common">Brown rot fungus</name>
    <dbReference type="NCBI Taxonomy" id="670483"/>
    <lineage>
        <taxon>Eukaryota</taxon>
        <taxon>Fungi</taxon>
        <taxon>Dikarya</taxon>
        <taxon>Basidiomycota</taxon>
        <taxon>Agaricomycotina</taxon>
        <taxon>Agaricomycetes</taxon>
        <taxon>Gloeophyllales</taxon>
        <taxon>Gloeophyllaceae</taxon>
        <taxon>Gloeophyllum</taxon>
    </lineage>
</organism>
<dbReference type="Gene3D" id="1.10.630.10">
    <property type="entry name" value="Cytochrome P450"/>
    <property type="match status" value="1"/>
</dbReference>
<dbReference type="EMBL" id="KB469309">
    <property type="protein sequence ID" value="EPQ51800.1"/>
    <property type="molecule type" value="Genomic_DNA"/>
</dbReference>
<dbReference type="KEGG" id="gtr:GLOTRDRAFT_11930"/>
<feature type="non-terminal residue" evidence="1">
    <location>
        <position position="1"/>
    </location>
</feature>
<keyword evidence="2" id="KW-1185">Reference proteome</keyword>
<evidence type="ECO:0000313" key="1">
    <source>
        <dbReference type="EMBL" id="EPQ51800.1"/>
    </source>
</evidence>
<sequence length="81" mass="9100">ITGHALDLHMSPVGTRYNVWAKQYGHTYKLYGAFSERWLIMGDPKGISHVLSAKALNYVRPHVDRVVLGLWFGQGLFTAEG</sequence>
<dbReference type="InterPro" id="IPR036396">
    <property type="entry name" value="Cyt_P450_sf"/>
</dbReference>
<dbReference type="GO" id="GO:0020037">
    <property type="term" value="F:heme binding"/>
    <property type="evidence" value="ECO:0007669"/>
    <property type="project" value="InterPro"/>
</dbReference>
<protein>
    <submittedName>
        <fullName evidence="1">Uncharacterized protein</fullName>
    </submittedName>
</protein>
<dbReference type="GeneID" id="19300546"/>
<dbReference type="OrthoDB" id="1470350at2759"/>
<dbReference type="SUPFAM" id="SSF48264">
    <property type="entry name" value="Cytochrome P450"/>
    <property type="match status" value="1"/>
</dbReference>
<dbReference type="RefSeq" id="XP_007869556.1">
    <property type="nucleotide sequence ID" value="XM_007871365.1"/>
</dbReference>
<reference evidence="1 2" key="1">
    <citation type="journal article" date="2012" name="Science">
        <title>The Paleozoic origin of enzymatic lignin decomposition reconstructed from 31 fungal genomes.</title>
        <authorList>
            <person name="Floudas D."/>
            <person name="Binder M."/>
            <person name="Riley R."/>
            <person name="Barry K."/>
            <person name="Blanchette R.A."/>
            <person name="Henrissat B."/>
            <person name="Martinez A.T."/>
            <person name="Otillar R."/>
            <person name="Spatafora J.W."/>
            <person name="Yadav J.S."/>
            <person name="Aerts A."/>
            <person name="Benoit I."/>
            <person name="Boyd A."/>
            <person name="Carlson A."/>
            <person name="Copeland A."/>
            <person name="Coutinho P.M."/>
            <person name="de Vries R.P."/>
            <person name="Ferreira P."/>
            <person name="Findley K."/>
            <person name="Foster B."/>
            <person name="Gaskell J."/>
            <person name="Glotzer D."/>
            <person name="Gorecki P."/>
            <person name="Heitman J."/>
            <person name="Hesse C."/>
            <person name="Hori C."/>
            <person name="Igarashi K."/>
            <person name="Jurgens J.A."/>
            <person name="Kallen N."/>
            <person name="Kersten P."/>
            <person name="Kohler A."/>
            <person name="Kuees U."/>
            <person name="Kumar T.K.A."/>
            <person name="Kuo A."/>
            <person name="LaButti K."/>
            <person name="Larrondo L.F."/>
            <person name="Lindquist E."/>
            <person name="Ling A."/>
            <person name="Lombard V."/>
            <person name="Lucas S."/>
            <person name="Lundell T."/>
            <person name="Martin R."/>
            <person name="McLaughlin D.J."/>
            <person name="Morgenstern I."/>
            <person name="Morin E."/>
            <person name="Murat C."/>
            <person name="Nagy L.G."/>
            <person name="Nolan M."/>
            <person name="Ohm R.A."/>
            <person name="Patyshakuliyeva A."/>
            <person name="Rokas A."/>
            <person name="Ruiz-Duenas F.J."/>
            <person name="Sabat G."/>
            <person name="Salamov A."/>
            <person name="Samejima M."/>
            <person name="Schmutz J."/>
            <person name="Slot J.C."/>
            <person name="St John F."/>
            <person name="Stenlid J."/>
            <person name="Sun H."/>
            <person name="Sun S."/>
            <person name="Syed K."/>
            <person name="Tsang A."/>
            <person name="Wiebenga A."/>
            <person name="Young D."/>
            <person name="Pisabarro A."/>
            <person name="Eastwood D.C."/>
            <person name="Martin F."/>
            <person name="Cullen D."/>
            <person name="Grigoriev I.V."/>
            <person name="Hibbett D.S."/>
        </authorList>
    </citation>
    <scope>NUCLEOTIDE SEQUENCE [LARGE SCALE GENOMIC DNA]</scope>
    <source>
        <strain evidence="1 2">ATCC 11539</strain>
    </source>
</reference>
<dbReference type="AlphaFoldDB" id="S7RC35"/>
<gene>
    <name evidence="1" type="ORF">GLOTRDRAFT_11930</name>
</gene>
<name>S7RC35_GLOTA</name>
<dbReference type="Proteomes" id="UP000030669">
    <property type="component" value="Unassembled WGS sequence"/>
</dbReference>